<dbReference type="Proteomes" id="UP000007013">
    <property type="component" value="Chromosome"/>
</dbReference>
<protein>
    <submittedName>
        <fullName evidence="1">Uncharacterized protein</fullName>
    </submittedName>
</protein>
<dbReference type="STRING" id="452637.Oter_2284"/>
<accession>B1ZPW7</accession>
<organism evidence="1 2">
    <name type="scientific">Opitutus terrae (strain DSM 11246 / JCM 15787 / PB90-1)</name>
    <dbReference type="NCBI Taxonomy" id="452637"/>
    <lineage>
        <taxon>Bacteria</taxon>
        <taxon>Pseudomonadati</taxon>
        <taxon>Verrucomicrobiota</taxon>
        <taxon>Opitutia</taxon>
        <taxon>Opitutales</taxon>
        <taxon>Opitutaceae</taxon>
        <taxon>Opitutus</taxon>
    </lineage>
</organism>
<gene>
    <name evidence="1" type="ordered locus">Oter_2284</name>
</gene>
<proteinExistence type="predicted"/>
<dbReference type="EMBL" id="CP001032">
    <property type="protein sequence ID" value="ACB75566.1"/>
    <property type="molecule type" value="Genomic_DNA"/>
</dbReference>
<reference evidence="1 2" key="1">
    <citation type="journal article" date="2011" name="J. Bacteriol.">
        <title>Genome sequence of the verrucomicrobium Opitutus terrae PB90-1, an abundant inhabitant of rice paddy soil ecosystems.</title>
        <authorList>
            <person name="van Passel M.W."/>
            <person name="Kant R."/>
            <person name="Palva A."/>
            <person name="Copeland A."/>
            <person name="Lucas S."/>
            <person name="Lapidus A."/>
            <person name="Glavina del Rio T."/>
            <person name="Pitluck S."/>
            <person name="Goltsman E."/>
            <person name="Clum A."/>
            <person name="Sun H."/>
            <person name="Schmutz J."/>
            <person name="Larimer F.W."/>
            <person name="Land M.L."/>
            <person name="Hauser L."/>
            <person name="Kyrpides N."/>
            <person name="Mikhailova N."/>
            <person name="Richardson P.P."/>
            <person name="Janssen P.H."/>
            <person name="de Vos W.M."/>
            <person name="Smidt H."/>
        </authorList>
    </citation>
    <scope>NUCLEOTIDE SEQUENCE [LARGE SCALE GENOMIC DNA]</scope>
    <source>
        <strain evidence="2">DSM 11246 / JCM 15787 / PB90-1</strain>
    </source>
</reference>
<keyword evidence="2" id="KW-1185">Reference proteome</keyword>
<name>B1ZPW7_OPITP</name>
<sequence>MGVSPIAAARSAVHGQDARATFPRALHAAMVFRPGGWLFGATGIN</sequence>
<dbReference type="HOGENOM" id="CLU_3202755_0_0_0"/>
<dbReference type="KEGG" id="ote:Oter_2284"/>
<evidence type="ECO:0000313" key="2">
    <source>
        <dbReference type="Proteomes" id="UP000007013"/>
    </source>
</evidence>
<dbReference type="AlphaFoldDB" id="B1ZPW7"/>
<evidence type="ECO:0000313" key="1">
    <source>
        <dbReference type="EMBL" id="ACB75566.1"/>
    </source>
</evidence>